<dbReference type="Proteomes" id="UP000243723">
    <property type="component" value="Unassembled WGS sequence"/>
</dbReference>
<evidence type="ECO:0000256" key="1">
    <source>
        <dbReference type="ARBA" id="ARBA00001947"/>
    </source>
</evidence>
<dbReference type="SMART" id="SM00829">
    <property type="entry name" value="PKS_ER"/>
    <property type="match status" value="1"/>
</dbReference>
<evidence type="ECO:0000313" key="8">
    <source>
        <dbReference type="EMBL" id="PSK34109.1"/>
    </source>
</evidence>
<dbReference type="InterPro" id="IPR036291">
    <property type="entry name" value="NAD(P)-bd_dom_sf"/>
</dbReference>
<dbReference type="GO" id="GO:0005737">
    <property type="term" value="C:cytoplasm"/>
    <property type="evidence" value="ECO:0007669"/>
    <property type="project" value="TreeGrafter"/>
</dbReference>
<organism evidence="8 9">
    <name type="scientific">Elsinoe australis</name>
    <dbReference type="NCBI Taxonomy" id="40998"/>
    <lineage>
        <taxon>Eukaryota</taxon>
        <taxon>Fungi</taxon>
        <taxon>Dikarya</taxon>
        <taxon>Ascomycota</taxon>
        <taxon>Pezizomycotina</taxon>
        <taxon>Dothideomycetes</taxon>
        <taxon>Dothideomycetidae</taxon>
        <taxon>Myriangiales</taxon>
        <taxon>Elsinoaceae</taxon>
        <taxon>Elsinoe</taxon>
    </lineage>
</organism>
<dbReference type="OrthoDB" id="1879366at2759"/>
<evidence type="ECO:0000256" key="3">
    <source>
        <dbReference type="ARBA" id="ARBA00022723"/>
    </source>
</evidence>
<comment type="similarity">
    <text evidence="2">Belongs to the zinc-containing alcohol dehydrogenase family.</text>
</comment>
<keyword evidence="6" id="KW-0520">NAD</keyword>
<feature type="domain" description="Enoyl reductase (ER)" evidence="7">
    <location>
        <begin position="27"/>
        <end position="370"/>
    </location>
</feature>
<dbReference type="EMBL" id="NHZQ01000447">
    <property type="protein sequence ID" value="PSK34109.1"/>
    <property type="molecule type" value="Genomic_DNA"/>
</dbReference>
<dbReference type="STRING" id="40998.A0A2P7YDS5"/>
<dbReference type="GO" id="GO:0004022">
    <property type="term" value="F:alcohol dehydrogenase (NAD+) activity"/>
    <property type="evidence" value="ECO:0007669"/>
    <property type="project" value="TreeGrafter"/>
</dbReference>
<evidence type="ECO:0000256" key="2">
    <source>
        <dbReference type="ARBA" id="ARBA00008072"/>
    </source>
</evidence>
<sequence>MAPDSPFQRPSIQIPKTQTVALVCSLGGPVEFVSDYPVPTPGQDEVLAKVLYSGVCQSDLHTRLGTACGPDGRPITAIKLPHIGGHEGIGRIVSLGPGLAHRDPSIRAGGLVGIRFASRVCRRCEYCLAGTEQYCTNATNHLHHEDGAFQEWVVLDAGYLTILPEVEGEEMLAALGPTLCAGVTAFKAVKNAEVQAGQWVVVVGAGGGLGLFAVHFAMVRGARVVGVDTGAEKKKAVEAAGAVFVDFRETEDLVGEVRKMTGAGAHAVVVTAGNSKAYAAAADMLRTGGTLAACGIPPDGGRLETTMAAVAIKGLKIVGNLVGSLKECLDAVALVQSGQVKPLVKVRPFRDLPVVYDELEKGDIAGRVVLKIGDDPAAGEHM</sequence>
<dbReference type="Gene3D" id="3.90.180.10">
    <property type="entry name" value="Medium-chain alcohol dehydrogenases, catalytic domain"/>
    <property type="match status" value="1"/>
</dbReference>
<accession>A0A2P7YDS5</accession>
<keyword evidence="9" id="KW-1185">Reference proteome</keyword>
<name>A0A2P7YDS5_9PEZI</name>
<gene>
    <name evidence="8" type="ORF">B9Z65_8435</name>
</gene>
<evidence type="ECO:0000256" key="4">
    <source>
        <dbReference type="ARBA" id="ARBA00022833"/>
    </source>
</evidence>
<keyword evidence="5" id="KW-0560">Oxidoreductase</keyword>
<keyword evidence="4" id="KW-0862">Zinc</keyword>
<protein>
    <submittedName>
        <fullName evidence="8">Alcohol dehydrogenase 3, mitochondrial</fullName>
    </submittedName>
</protein>
<evidence type="ECO:0000256" key="6">
    <source>
        <dbReference type="ARBA" id="ARBA00023027"/>
    </source>
</evidence>
<comment type="cofactor">
    <cofactor evidence="1">
        <name>Zn(2+)</name>
        <dbReference type="ChEBI" id="CHEBI:29105"/>
    </cofactor>
</comment>
<comment type="caution">
    <text evidence="8">The sequence shown here is derived from an EMBL/GenBank/DDBJ whole genome shotgun (WGS) entry which is preliminary data.</text>
</comment>
<dbReference type="InterPro" id="IPR013154">
    <property type="entry name" value="ADH-like_N"/>
</dbReference>
<dbReference type="Gene3D" id="3.40.50.720">
    <property type="entry name" value="NAD(P)-binding Rossmann-like Domain"/>
    <property type="match status" value="1"/>
</dbReference>
<dbReference type="InterPro" id="IPR013149">
    <property type="entry name" value="ADH-like_C"/>
</dbReference>
<dbReference type="Pfam" id="PF00107">
    <property type="entry name" value="ADH_zinc_N"/>
    <property type="match status" value="1"/>
</dbReference>
<dbReference type="PANTHER" id="PTHR42940">
    <property type="entry name" value="ALCOHOL DEHYDROGENASE 1-RELATED"/>
    <property type="match status" value="1"/>
</dbReference>
<dbReference type="SUPFAM" id="SSF50129">
    <property type="entry name" value="GroES-like"/>
    <property type="match status" value="1"/>
</dbReference>
<evidence type="ECO:0000259" key="7">
    <source>
        <dbReference type="SMART" id="SM00829"/>
    </source>
</evidence>
<dbReference type="InterPro" id="IPR011032">
    <property type="entry name" value="GroES-like_sf"/>
</dbReference>
<dbReference type="GO" id="GO:0046872">
    <property type="term" value="F:metal ion binding"/>
    <property type="evidence" value="ECO:0007669"/>
    <property type="project" value="UniProtKB-KW"/>
</dbReference>
<dbReference type="Pfam" id="PF08240">
    <property type="entry name" value="ADH_N"/>
    <property type="match status" value="1"/>
</dbReference>
<evidence type="ECO:0000313" key="9">
    <source>
        <dbReference type="Proteomes" id="UP000243723"/>
    </source>
</evidence>
<dbReference type="SUPFAM" id="SSF51735">
    <property type="entry name" value="NAD(P)-binding Rossmann-fold domains"/>
    <property type="match status" value="1"/>
</dbReference>
<dbReference type="AlphaFoldDB" id="A0A2P7YDS5"/>
<reference evidence="8 9" key="1">
    <citation type="submission" date="2017-05" db="EMBL/GenBank/DDBJ databases">
        <title>Draft genome sequence of Elsinoe australis.</title>
        <authorList>
            <person name="Cheng Q."/>
        </authorList>
    </citation>
    <scope>NUCLEOTIDE SEQUENCE [LARGE SCALE GENOMIC DNA]</scope>
    <source>
        <strain evidence="8 9">NL1</strain>
    </source>
</reference>
<keyword evidence="3" id="KW-0479">Metal-binding</keyword>
<dbReference type="InterPro" id="IPR020843">
    <property type="entry name" value="ER"/>
</dbReference>
<dbReference type="PANTHER" id="PTHR42940:SF6">
    <property type="entry name" value="DEHYDROGENASE, PUTATIVE (AFU_ORTHOLOGUE AFUA_2G04590)-RELATED"/>
    <property type="match status" value="1"/>
</dbReference>
<proteinExistence type="inferred from homology"/>
<evidence type="ECO:0000256" key="5">
    <source>
        <dbReference type="ARBA" id="ARBA00023002"/>
    </source>
</evidence>
<dbReference type="FunFam" id="3.40.50.720:FF:000039">
    <property type="entry name" value="Alcohol dehydrogenase AdhP"/>
    <property type="match status" value="1"/>
</dbReference>